<dbReference type="SUPFAM" id="SSF103473">
    <property type="entry name" value="MFS general substrate transporter"/>
    <property type="match status" value="1"/>
</dbReference>
<evidence type="ECO:0000256" key="1">
    <source>
        <dbReference type="SAM" id="MobiDB-lite"/>
    </source>
</evidence>
<comment type="caution">
    <text evidence="3">The sequence shown here is derived from an EMBL/GenBank/DDBJ whole genome shotgun (WGS) entry which is preliminary data.</text>
</comment>
<feature type="compositionally biased region" description="Polar residues" evidence="1">
    <location>
        <begin position="323"/>
        <end position="338"/>
    </location>
</feature>
<feature type="transmembrane region" description="Helical" evidence="2">
    <location>
        <begin position="429"/>
        <end position="450"/>
    </location>
</feature>
<reference evidence="3" key="1">
    <citation type="submission" date="2020-08" db="EMBL/GenBank/DDBJ databases">
        <title>Genome sequencing and assembly of the red palm weevil Rhynchophorus ferrugineus.</title>
        <authorList>
            <person name="Dias G.B."/>
            <person name="Bergman C.M."/>
            <person name="Manee M."/>
        </authorList>
    </citation>
    <scope>NUCLEOTIDE SEQUENCE</scope>
    <source>
        <strain evidence="3">AA-2017</strain>
        <tissue evidence="3">Whole larva</tissue>
    </source>
</reference>
<evidence type="ECO:0000313" key="4">
    <source>
        <dbReference type="Proteomes" id="UP000625711"/>
    </source>
</evidence>
<keyword evidence="2" id="KW-1133">Transmembrane helix</keyword>
<name>A0A834IJ43_RHYFE</name>
<dbReference type="AlphaFoldDB" id="A0A834IJ43"/>
<feature type="region of interest" description="Disordered" evidence="1">
    <location>
        <begin position="287"/>
        <end position="338"/>
    </location>
</feature>
<proteinExistence type="predicted"/>
<gene>
    <name evidence="3" type="ORF">GWI33_012276</name>
</gene>
<evidence type="ECO:0008006" key="5">
    <source>
        <dbReference type="Google" id="ProtNLM"/>
    </source>
</evidence>
<accession>A0A834IJ43</accession>
<protein>
    <recommendedName>
        <fullName evidence="5">Sanpodo</fullName>
    </recommendedName>
</protein>
<feature type="transmembrane region" description="Helical" evidence="2">
    <location>
        <begin position="462"/>
        <end position="486"/>
    </location>
</feature>
<feature type="transmembrane region" description="Helical" evidence="2">
    <location>
        <begin position="498"/>
        <end position="524"/>
    </location>
</feature>
<dbReference type="EMBL" id="JAACXV010011629">
    <property type="protein sequence ID" value="KAF7275007.1"/>
    <property type="molecule type" value="Genomic_DNA"/>
</dbReference>
<dbReference type="OrthoDB" id="8186197at2759"/>
<evidence type="ECO:0000256" key="2">
    <source>
        <dbReference type="SAM" id="Phobius"/>
    </source>
</evidence>
<dbReference type="Proteomes" id="UP000625711">
    <property type="component" value="Unassembled WGS sequence"/>
</dbReference>
<keyword evidence="2" id="KW-0472">Membrane</keyword>
<evidence type="ECO:0000313" key="3">
    <source>
        <dbReference type="EMBL" id="KAF7275007.1"/>
    </source>
</evidence>
<keyword evidence="4" id="KW-1185">Reference proteome</keyword>
<sequence>MEVKPGFYSNPAFCQQSEFYTQKGQLSPQRSVRQSPVGAQTSHVVFDNSLSDIHPEECVDNIEEQEFYEEVIVDDKGFIKGKQVVVVAQNQEGKKYIQVPQEEKKGTRYGTVQQTQYNSPQSLPNQSQKNRYEYIPMQQQQEKIAITRSQSKRIPRKVQEEHVEVVPGVVHRYAIIEPEDETELTNRNERYALVPVSELNQVVGTQKKNRYEYIPDSSPAKVHQNMNRYEYIQTTPSKTGSRYEPLQQSTPQASQIRPEYIPQNSYRPGTNPIATQKLVELLTTPRKSRILNQATPQKVLSPHSPRKLASPPLSPIPKDPFQTPRSTPQRIARPQPNSKVQQKLNYALASKQMAQDKRSTAIVPPMCSSPIQSVYSETTYSQKSESWMNLSLNRPVTGKSLTISSLVLFLCGNGISGLSFYMISLIGQWYYLDLALAAGFACAIMGMAGCRSRNVYWLPNRNYLSGYLLLNIFSILTCVGLLLLKIQNPQPGTPLADVTSGAVCGFSVMILILSITGLISSYCCKYPPPDNRTRNPITFGSNEIQRACQYRSTTVPTAHPSKSRWCWVPRYRVDHLATSLARQKRSFFGVGRCMSRVKRTNGEFLIGYQAVKESKEVVRCGHGALVFHLIFR</sequence>
<dbReference type="InterPro" id="IPR036259">
    <property type="entry name" value="MFS_trans_sf"/>
</dbReference>
<keyword evidence="2" id="KW-0812">Transmembrane</keyword>
<organism evidence="3 4">
    <name type="scientific">Rhynchophorus ferrugineus</name>
    <name type="common">Red palm weevil</name>
    <name type="synonym">Curculio ferrugineus</name>
    <dbReference type="NCBI Taxonomy" id="354439"/>
    <lineage>
        <taxon>Eukaryota</taxon>
        <taxon>Metazoa</taxon>
        <taxon>Ecdysozoa</taxon>
        <taxon>Arthropoda</taxon>
        <taxon>Hexapoda</taxon>
        <taxon>Insecta</taxon>
        <taxon>Pterygota</taxon>
        <taxon>Neoptera</taxon>
        <taxon>Endopterygota</taxon>
        <taxon>Coleoptera</taxon>
        <taxon>Polyphaga</taxon>
        <taxon>Cucujiformia</taxon>
        <taxon>Curculionidae</taxon>
        <taxon>Dryophthorinae</taxon>
        <taxon>Rhynchophorus</taxon>
    </lineage>
</organism>